<dbReference type="GO" id="GO:0033468">
    <property type="term" value="P:CMP-keto-3-deoxy-D-manno-octulosonic acid biosynthetic process"/>
    <property type="evidence" value="ECO:0007669"/>
    <property type="project" value="UniProtKB-UniRule"/>
</dbReference>
<dbReference type="UniPathway" id="UPA00358">
    <property type="reaction ID" value="UER00476"/>
</dbReference>
<keyword evidence="1 4" id="KW-0808">Transferase</keyword>
<dbReference type="STRING" id="109232.RMONA_05930"/>
<dbReference type="NCBIfam" id="NF003948">
    <property type="entry name" value="PRK05450.1-1"/>
    <property type="match status" value="1"/>
</dbReference>
<comment type="similarity">
    <text evidence="4">Belongs to the KdsB family.</text>
</comment>
<comment type="function">
    <text evidence="4">Activates KDO (a required 8-carbon sugar) for incorporation into bacterial lipopolysaccharide in Gram-negative bacteria.</text>
</comment>
<dbReference type="Proteomes" id="UP000018149">
    <property type="component" value="Chromosome I"/>
</dbReference>
<dbReference type="NCBIfam" id="NF003952">
    <property type="entry name" value="PRK05450.1-5"/>
    <property type="match status" value="1"/>
</dbReference>
<dbReference type="GO" id="GO:0005829">
    <property type="term" value="C:cytosol"/>
    <property type="evidence" value="ECO:0007669"/>
    <property type="project" value="TreeGrafter"/>
</dbReference>
<comment type="catalytic activity">
    <reaction evidence="4">
        <text>3-deoxy-alpha-D-manno-oct-2-ulosonate + CTP = CMP-3-deoxy-beta-D-manno-octulosonate + diphosphate</text>
        <dbReference type="Rhea" id="RHEA:23448"/>
        <dbReference type="ChEBI" id="CHEBI:33019"/>
        <dbReference type="ChEBI" id="CHEBI:37563"/>
        <dbReference type="ChEBI" id="CHEBI:85986"/>
        <dbReference type="ChEBI" id="CHEBI:85987"/>
        <dbReference type="EC" id="2.7.7.38"/>
    </reaction>
</comment>
<proteinExistence type="inferred from homology"/>
<keyword evidence="2 4" id="KW-0548">Nucleotidyltransferase</keyword>
<keyword evidence="3 4" id="KW-0448">Lipopolysaccharide biosynthesis</keyword>
<sequence length="246" mass="27723">MQHQDVAIIIPSRLSSTRLKQKPLQLIGSITLIERVLKQVNQTNLKHIYVATDSEEIAKIIKKVGGKVIFTDSNIPTGTDRTYEAFKLIPNNQNINYIVNVQGDMPFIEPSSILKIIEYLKNSEYDIVTPVVKVDRESVEASSNVTVAVDSAGKALYFSRSLIPNGAEEFLYHVGMYGFRKNALEKFVSLKPTFLEKTERLEQLRVLENGMTIGTCLVENVPISVDTEEDLKKTVKFYENINKLGL</sequence>
<evidence type="ECO:0000256" key="3">
    <source>
        <dbReference type="ARBA" id="ARBA00022985"/>
    </source>
</evidence>
<keyword evidence="6" id="KW-1185">Reference proteome</keyword>
<keyword evidence="4" id="KW-0963">Cytoplasm</keyword>
<dbReference type="CDD" id="cd02517">
    <property type="entry name" value="CMP-KDO-Synthetase"/>
    <property type="match status" value="1"/>
</dbReference>
<protein>
    <recommendedName>
        <fullName evidence="4">3-deoxy-manno-octulosonate cytidylyltransferase</fullName>
        <ecNumber evidence="4">2.7.7.38</ecNumber>
    </recommendedName>
    <alternativeName>
        <fullName evidence="4">CMP-2-keto-3-deoxyoctulosonic acid synthase</fullName>
        <shortName evidence="4">CKS</shortName>
        <shortName evidence="4">CMP-KDO synthase</shortName>
    </alternativeName>
</protein>
<name>A0A0B7J513_9RICK</name>
<dbReference type="HOGENOM" id="CLU_065038_0_1_5"/>
<dbReference type="PANTHER" id="PTHR42866:SF2">
    <property type="entry name" value="3-DEOXY-MANNO-OCTULOSONATE CYTIDYLYLTRANSFERASE, MITOCHONDRIAL"/>
    <property type="match status" value="1"/>
</dbReference>
<comment type="subcellular location">
    <subcellularLocation>
        <location evidence="4">Cytoplasm</location>
    </subcellularLocation>
</comment>
<reference evidence="5 6" key="1">
    <citation type="submission" date="2015-01" db="EMBL/GenBank/DDBJ databases">
        <title>Draft genome sequence of Rickettsia monacensis strain IrR/Munich.</title>
        <authorList>
            <person name="Felsheim R.F."/>
            <person name="Johnson S.L."/>
            <person name="Kurtti T.J."/>
            <person name="Munderloh U.G."/>
        </authorList>
    </citation>
    <scope>NUCLEOTIDE SEQUENCE [LARGE SCALE GENOMIC DNA]</scope>
    <source>
        <strain evidence="5 6">IrR/Munich</strain>
    </source>
</reference>
<dbReference type="NCBIfam" id="TIGR00466">
    <property type="entry name" value="kdsB"/>
    <property type="match status" value="1"/>
</dbReference>
<dbReference type="EC" id="2.7.7.38" evidence="4"/>
<evidence type="ECO:0000313" key="5">
    <source>
        <dbReference type="EMBL" id="CEO17548.1"/>
    </source>
</evidence>
<dbReference type="AlphaFoldDB" id="A0A0B7J513"/>
<dbReference type="InterPro" id="IPR029044">
    <property type="entry name" value="Nucleotide-diphossugar_trans"/>
</dbReference>
<evidence type="ECO:0000256" key="2">
    <source>
        <dbReference type="ARBA" id="ARBA00022695"/>
    </source>
</evidence>
<evidence type="ECO:0000256" key="4">
    <source>
        <dbReference type="HAMAP-Rule" id="MF_00057"/>
    </source>
</evidence>
<comment type="pathway">
    <text evidence="4">Nucleotide-sugar biosynthesis; CMP-3-deoxy-D-manno-octulosonate biosynthesis; CMP-3-deoxy-D-manno-octulosonate from 3-deoxy-D-manno-octulosonate and CTP: step 1/1.</text>
</comment>
<organism evidence="5 6">
    <name type="scientific">Rickettsia monacensis</name>
    <dbReference type="NCBI Taxonomy" id="109232"/>
    <lineage>
        <taxon>Bacteria</taxon>
        <taxon>Pseudomonadati</taxon>
        <taxon>Pseudomonadota</taxon>
        <taxon>Alphaproteobacteria</taxon>
        <taxon>Rickettsiales</taxon>
        <taxon>Rickettsiaceae</taxon>
        <taxon>Rickettsieae</taxon>
        <taxon>Rickettsia</taxon>
        <taxon>spotted fever group</taxon>
    </lineage>
</organism>
<dbReference type="GO" id="GO:0009103">
    <property type="term" value="P:lipopolysaccharide biosynthetic process"/>
    <property type="evidence" value="ECO:0007669"/>
    <property type="project" value="UniProtKB-UniRule"/>
</dbReference>
<dbReference type="InterPro" id="IPR003329">
    <property type="entry name" value="Cytidylyl_trans"/>
</dbReference>
<dbReference type="PANTHER" id="PTHR42866">
    <property type="entry name" value="3-DEOXY-MANNO-OCTULOSONATE CYTIDYLYLTRANSFERASE"/>
    <property type="match status" value="1"/>
</dbReference>
<gene>
    <name evidence="4 5" type="primary">kdsB</name>
    <name evidence="5" type="ORF">RMONA_05930</name>
</gene>
<evidence type="ECO:0000256" key="1">
    <source>
        <dbReference type="ARBA" id="ARBA00022679"/>
    </source>
</evidence>
<dbReference type="HAMAP" id="MF_00057">
    <property type="entry name" value="KdsB"/>
    <property type="match status" value="1"/>
</dbReference>
<dbReference type="InterPro" id="IPR004528">
    <property type="entry name" value="KdsB"/>
</dbReference>
<dbReference type="EMBL" id="LN794217">
    <property type="protein sequence ID" value="CEO17548.1"/>
    <property type="molecule type" value="Genomic_DNA"/>
</dbReference>
<dbReference type="GO" id="GO:0008690">
    <property type="term" value="F:3-deoxy-manno-octulosonate cytidylyltransferase activity"/>
    <property type="evidence" value="ECO:0007669"/>
    <property type="project" value="UniProtKB-UniRule"/>
</dbReference>
<dbReference type="RefSeq" id="WP_046058395.1">
    <property type="nucleotide sequence ID" value="NZ_LN794217.1"/>
</dbReference>
<dbReference type="Gene3D" id="3.90.550.10">
    <property type="entry name" value="Spore Coat Polysaccharide Biosynthesis Protein SpsA, Chain A"/>
    <property type="match status" value="1"/>
</dbReference>
<dbReference type="Pfam" id="PF02348">
    <property type="entry name" value="CTP_transf_3"/>
    <property type="match status" value="1"/>
</dbReference>
<dbReference type="SUPFAM" id="SSF53448">
    <property type="entry name" value="Nucleotide-diphospho-sugar transferases"/>
    <property type="match status" value="1"/>
</dbReference>
<dbReference type="KEGG" id="rmc:RMONA_05930"/>
<evidence type="ECO:0000313" key="6">
    <source>
        <dbReference type="Proteomes" id="UP000018149"/>
    </source>
</evidence>
<accession>A0A0B7J513</accession>